<organism evidence="1 2">
    <name type="scientific">Lucilia cuprina</name>
    <name type="common">Green bottle fly</name>
    <name type="synonym">Australian sheep blowfly</name>
    <dbReference type="NCBI Taxonomy" id="7375"/>
    <lineage>
        <taxon>Eukaryota</taxon>
        <taxon>Metazoa</taxon>
        <taxon>Ecdysozoa</taxon>
        <taxon>Arthropoda</taxon>
        <taxon>Hexapoda</taxon>
        <taxon>Insecta</taxon>
        <taxon>Pterygota</taxon>
        <taxon>Neoptera</taxon>
        <taxon>Endopterygota</taxon>
        <taxon>Diptera</taxon>
        <taxon>Brachycera</taxon>
        <taxon>Muscomorpha</taxon>
        <taxon>Oestroidea</taxon>
        <taxon>Calliphoridae</taxon>
        <taxon>Luciliinae</taxon>
        <taxon>Lucilia</taxon>
    </lineage>
</organism>
<keyword evidence="2" id="KW-1185">Reference proteome</keyword>
<protein>
    <submittedName>
        <fullName evidence="1">Uncharacterized protein</fullName>
    </submittedName>
</protein>
<name>A0A0L0CBI2_LUCCU</name>
<proteinExistence type="predicted"/>
<dbReference type="Proteomes" id="UP000037069">
    <property type="component" value="Unassembled WGS sequence"/>
</dbReference>
<reference evidence="1 2" key="1">
    <citation type="journal article" date="2015" name="Nat. Commun.">
        <title>Lucilia cuprina genome unlocks parasitic fly biology to underpin future interventions.</title>
        <authorList>
            <person name="Anstead C.A."/>
            <person name="Korhonen P.K."/>
            <person name="Young N.D."/>
            <person name="Hall R.S."/>
            <person name="Jex A.R."/>
            <person name="Murali S.C."/>
            <person name="Hughes D.S."/>
            <person name="Lee S.F."/>
            <person name="Perry T."/>
            <person name="Stroehlein A.J."/>
            <person name="Ansell B.R."/>
            <person name="Breugelmans B."/>
            <person name="Hofmann A."/>
            <person name="Qu J."/>
            <person name="Dugan S."/>
            <person name="Lee S.L."/>
            <person name="Chao H."/>
            <person name="Dinh H."/>
            <person name="Han Y."/>
            <person name="Doddapaneni H.V."/>
            <person name="Worley K.C."/>
            <person name="Muzny D.M."/>
            <person name="Ioannidis P."/>
            <person name="Waterhouse R.M."/>
            <person name="Zdobnov E.M."/>
            <person name="James P.J."/>
            <person name="Bagnall N.H."/>
            <person name="Kotze A.C."/>
            <person name="Gibbs R.A."/>
            <person name="Richards S."/>
            <person name="Batterham P."/>
            <person name="Gasser R.B."/>
        </authorList>
    </citation>
    <scope>NUCLEOTIDE SEQUENCE [LARGE SCALE GENOMIC DNA]</scope>
    <source>
        <strain evidence="1 2">LS</strain>
        <tissue evidence="1">Full body</tissue>
    </source>
</reference>
<evidence type="ECO:0000313" key="2">
    <source>
        <dbReference type="Proteomes" id="UP000037069"/>
    </source>
</evidence>
<comment type="caution">
    <text evidence="1">The sequence shown here is derived from an EMBL/GenBank/DDBJ whole genome shotgun (WGS) entry which is preliminary data.</text>
</comment>
<dbReference type="EMBL" id="JRES01000654">
    <property type="protein sequence ID" value="KNC29585.1"/>
    <property type="molecule type" value="Genomic_DNA"/>
</dbReference>
<dbReference type="AlphaFoldDB" id="A0A0L0CBI2"/>
<sequence length="141" mass="16113">MPFRPLLRSNYHAGPKALMSLICQQFWIINSRNLCRSTPKTPKTGKIGIFVLKNEFLYCSIKHVSLMQLKIISYYKVDKTVNTLNILLIVALLSFGVPENKRAPKIKIVPGGQLNFRQNCTFSSEGVNRHLTNINIFTLYI</sequence>
<accession>A0A0L0CBI2</accession>
<evidence type="ECO:0000313" key="1">
    <source>
        <dbReference type="EMBL" id="KNC29585.1"/>
    </source>
</evidence>
<gene>
    <name evidence="1" type="ORF">FF38_08835</name>
</gene>